<evidence type="ECO:0000313" key="2">
    <source>
        <dbReference type="EMBL" id="KAA6359673.1"/>
    </source>
</evidence>
<feature type="non-terminal residue" evidence="2">
    <location>
        <position position="1"/>
    </location>
</feature>
<gene>
    <name evidence="2" type="ORF">EZS28_044800</name>
</gene>
<feature type="region of interest" description="Disordered" evidence="1">
    <location>
        <begin position="279"/>
        <end position="300"/>
    </location>
</feature>
<proteinExistence type="predicted"/>
<evidence type="ECO:0000313" key="3">
    <source>
        <dbReference type="Proteomes" id="UP000324800"/>
    </source>
</evidence>
<feature type="non-terminal residue" evidence="2">
    <location>
        <position position="300"/>
    </location>
</feature>
<protein>
    <submittedName>
        <fullName evidence="2">Uncharacterized protein</fullName>
    </submittedName>
</protein>
<dbReference type="EMBL" id="SNRW01028025">
    <property type="protein sequence ID" value="KAA6359673.1"/>
    <property type="molecule type" value="Genomic_DNA"/>
</dbReference>
<feature type="compositionally biased region" description="Basic and acidic residues" evidence="1">
    <location>
        <begin position="63"/>
        <end position="73"/>
    </location>
</feature>
<sequence>KHNNRVIQAINALTRKLEKPTTGGGKKRIRPNSTSSRERANGHAPSKVQGMDNLRDAEEDEWRDSGDGAKAAEEEASDYALGAGSDSDEFQFHTKKKKPNNASPNAKPKRQYHKRTKGQNKSQSANRRSGASAYSTGYNSYAQNQRASLGMPTTQMQRVIEQQPLLTQRAPSLSDPQSIARTSFPQDNIQSQQPEDVMETYNSNNNIIKQYETFNDEDEFKNNDNIQQINTLKRNSKTKSKINRKIGNTKQKKNPNKIRSNTIDDIGIDVLSNEFQLISHRKQPPIKQSQDDPPPMLADP</sequence>
<name>A0A5J4TP97_9EUKA</name>
<dbReference type="AlphaFoldDB" id="A0A5J4TP97"/>
<feature type="region of interest" description="Disordered" evidence="1">
    <location>
        <begin position="1"/>
        <end position="139"/>
    </location>
</feature>
<evidence type="ECO:0000256" key="1">
    <source>
        <dbReference type="SAM" id="MobiDB-lite"/>
    </source>
</evidence>
<feature type="compositionally biased region" description="Basic residues" evidence="1">
    <location>
        <begin position="107"/>
        <end position="118"/>
    </location>
</feature>
<reference evidence="2 3" key="1">
    <citation type="submission" date="2019-03" db="EMBL/GenBank/DDBJ databases">
        <title>Single cell metagenomics reveals metabolic interactions within the superorganism composed of flagellate Streblomastix strix and complex community of Bacteroidetes bacteria on its surface.</title>
        <authorList>
            <person name="Treitli S.C."/>
            <person name="Kolisko M."/>
            <person name="Husnik F."/>
            <person name="Keeling P."/>
            <person name="Hampl V."/>
        </authorList>
    </citation>
    <scope>NUCLEOTIDE SEQUENCE [LARGE SCALE GENOMIC DNA]</scope>
    <source>
        <strain evidence="2">ST1C</strain>
    </source>
</reference>
<accession>A0A5J4TP97</accession>
<organism evidence="2 3">
    <name type="scientific">Streblomastix strix</name>
    <dbReference type="NCBI Taxonomy" id="222440"/>
    <lineage>
        <taxon>Eukaryota</taxon>
        <taxon>Metamonada</taxon>
        <taxon>Preaxostyla</taxon>
        <taxon>Oxymonadida</taxon>
        <taxon>Streblomastigidae</taxon>
        <taxon>Streblomastix</taxon>
    </lineage>
</organism>
<dbReference type="Proteomes" id="UP000324800">
    <property type="component" value="Unassembled WGS sequence"/>
</dbReference>
<feature type="compositionally biased region" description="Polar residues" evidence="1">
    <location>
        <begin position="119"/>
        <end position="139"/>
    </location>
</feature>
<comment type="caution">
    <text evidence="2">The sequence shown here is derived from an EMBL/GenBank/DDBJ whole genome shotgun (WGS) entry which is preliminary data.</text>
</comment>